<accession>A0A5J5VXP6</accession>
<organism evidence="2 3">
    <name type="scientific">Gossypium barbadense</name>
    <name type="common">Sea Island cotton</name>
    <name type="synonym">Hibiscus barbadensis</name>
    <dbReference type="NCBI Taxonomy" id="3634"/>
    <lineage>
        <taxon>Eukaryota</taxon>
        <taxon>Viridiplantae</taxon>
        <taxon>Streptophyta</taxon>
        <taxon>Embryophyta</taxon>
        <taxon>Tracheophyta</taxon>
        <taxon>Spermatophyta</taxon>
        <taxon>Magnoliopsida</taxon>
        <taxon>eudicotyledons</taxon>
        <taxon>Gunneridae</taxon>
        <taxon>Pentapetalae</taxon>
        <taxon>rosids</taxon>
        <taxon>malvids</taxon>
        <taxon>Malvales</taxon>
        <taxon>Malvaceae</taxon>
        <taxon>Malvoideae</taxon>
        <taxon>Gossypium</taxon>
    </lineage>
</organism>
<protein>
    <recommendedName>
        <fullName evidence="1">Pleiotropic ABC efflux transporter N-terminal domain-containing protein</fullName>
    </recommendedName>
</protein>
<feature type="domain" description="Pleiotropic ABC efflux transporter N-terminal" evidence="1">
    <location>
        <begin position="53"/>
        <end position="103"/>
    </location>
</feature>
<evidence type="ECO:0000259" key="1">
    <source>
        <dbReference type="Pfam" id="PF14510"/>
    </source>
</evidence>
<dbReference type="PANTHER" id="PTHR48040">
    <property type="entry name" value="PLEIOTROPIC DRUG RESISTANCE PROTEIN 1-LIKE ISOFORM X1"/>
    <property type="match status" value="1"/>
</dbReference>
<dbReference type="Proteomes" id="UP000327439">
    <property type="component" value="Chromosome A05"/>
</dbReference>
<name>A0A5J5VXP6_GOSBA</name>
<dbReference type="AlphaFoldDB" id="A0A5J5VXP6"/>
<proteinExistence type="predicted"/>
<dbReference type="PANTHER" id="PTHR48040:SF18">
    <property type="entry name" value="PLEIOTROPIC DRUG RESISTANCE PROTEIN 3-LIKE ISOFORM X1"/>
    <property type="match status" value="1"/>
</dbReference>
<keyword evidence="3" id="KW-1185">Reference proteome</keyword>
<dbReference type="EMBL" id="CM018206">
    <property type="protein sequence ID" value="KAB2084908.1"/>
    <property type="molecule type" value="Genomic_DNA"/>
</dbReference>
<dbReference type="Pfam" id="PF14510">
    <property type="entry name" value="ABC_trans_N"/>
    <property type="match status" value="1"/>
</dbReference>
<evidence type="ECO:0000313" key="2">
    <source>
        <dbReference type="EMBL" id="KAB2084908.1"/>
    </source>
</evidence>
<gene>
    <name evidence="2" type="ORF">ES319_A05G365300v1</name>
</gene>
<dbReference type="InterPro" id="IPR029481">
    <property type="entry name" value="ABC_trans_N"/>
</dbReference>
<reference evidence="2" key="1">
    <citation type="submission" date="2019-06" db="EMBL/GenBank/DDBJ databases">
        <title>WGS assembly of Gossypium barbadense.</title>
        <authorList>
            <person name="Chen Z.J."/>
            <person name="Sreedasyam A."/>
            <person name="Ando A."/>
            <person name="Song Q."/>
            <person name="De L."/>
            <person name="Hulse-Kemp A."/>
            <person name="Ding M."/>
            <person name="Ye W."/>
            <person name="Kirkbride R."/>
            <person name="Jenkins J."/>
            <person name="Plott C."/>
            <person name="Lovell J."/>
            <person name="Lin Y.-M."/>
            <person name="Vaughn R."/>
            <person name="Liu B."/>
            <person name="Li W."/>
            <person name="Simpson S."/>
            <person name="Scheffler B."/>
            <person name="Saski C."/>
            <person name="Grover C."/>
            <person name="Hu G."/>
            <person name="Conover J."/>
            <person name="Carlson J."/>
            <person name="Shu S."/>
            <person name="Boston L."/>
            <person name="Williams M."/>
            <person name="Peterson D."/>
            <person name="Mcgee K."/>
            <person name="Jones D."/>
            <person name="Wendel J."/>
            <person name="Stelly D."/>
            <person name="Grimwood J."/>
            <person name="Schmutz J."/>
        </authorList>
    </citation>
    <scope>NUCLEOTIDE SEQUENCE [LARGE SCALE GENOMIC DNA]</scope>
    <source>
        <strain evidence="2">1400233.01</strain>
    </source>
</reference>
<dbReference type="OrthoDB" id="948837at2759"/>
<reference evidence="3" key="2">
    <citation type="journal article" date="2020" name="Nat. Genet.">
        <title>Genomic diversifications of five Gossypium allopolyploid species and their impact on cotton improvement.</title>
        <authorList>
            <person name="Chen Z.J."/>
            <person name="Sreedasyam A."/>
            <person name="Ando A."/>
            <person name="Song Q."/>
            <person name="De Santiago L.M."/>
            <person name="Hulse-Kemp A.M."/>
            <person name="Ding M."/>
            <person name="Ye W."/>
            <person name="Kirkbride R.C."/>
            <person name="Jenkins J."/>
            <person name="Plott C."/>
            <person name="Lovell J."/>
            <person name="Lin Y.M."/>
            <person name="Vaughn R."/>
            <person name="Liu B."/>
            <person name="Simpson S."/>
            <person name="Scheffler B.E."/>
            <person name="Wen L."/>
            <person name="Saski C.A."/>
            <person name="Grover C.E."/>
            <person name="Hu G."/>
            <person name="Conover J.L."/>
            <person name="Carlson J.W."/>
            <person name="Shu S."/>
            <person name="Boston L.B."/>
            <person name="Williams M."/>
            <person name="Peterson D.G."/>
            <person name="McGee K."/>
            <person name="Jones D.C."/>
            <person name="Wendel J.F."/>
            <person name="Stelly D.M."/>
            <person name="Grimwood J."/>
            <person name="Schmutz J."/>
        </authorList>
    </citation>
    <scope>NUCLEOTIDE SEQUENCE [LARGE SCALE GENOMIC DNA]</scope>
    <source>
        <strain evidence="3">cv. 3-79</strain>
    </source>
</reference>
<dbReference type="EMBL" id="CM018206">
    <property type="protein sequence ID" value="KAB2084907.1"/>
    <property type="molecule type" value="Genomic_DNA"/>
</dbReference>
<sequence>MERVYGEMESQCSTDKGDGTVAGFGRGVEVVDIKKLSAEERHVLIEKLIKSIEKDNLRLLHKTRKRLDRVGVKLPTVEVRYRNLSVEAECDVVHGKPLPTLWNCLLSVLCYPAVRLFSFKTHRAKISIINNVSGIIKPGRMSLLLGPPGCARIRC</sequence>
<evidence type="ECO:0000313" key="3">
    <source>
        <dbReference type="Proteomes" id="UP000327439"/>
    </source>
</evidence>